<dbReference type="EMBL" id="JARKNE010000002">
    <property type="protein sequence ID" value="KAK5842614.1"/>
    <property type="molecule type" value="Genomic_DNA"/>
</dbReference>
<organism evidence="1 2">
    <name type="scientific">Gossypium arboreum</name>
    <name type="common">Tree cotton</name>
    <name type="synonym">Gossypium nanking</name>
    <dbReference type="NCBI Taxonomy" id="29729"/>
    <lineage>
        <taxon>Eukaryota</taxon>
        <taxon>Viridiplantae</taxon>
        <taxon>Streptophyta</taxon>
        <taxon>Embryophyta</taxon>
        <taxon>Tracheophyta</taxon>
        <taxon>Spermatophyta</taxon>
        <taxon>Magnoliopsida</taxon>
        <taxon>eudicotyledons</taxon>
        <taxon>Gunneridae</taxon>
        <taxon>Pentapetalae</taxon>
        <taxon>rosids</taxon>
        <taxon>malvids</taxon>
        <taxon>Malvales</taxon>
        <taxon>Malvaceae</taxon>
        <taxon>Malvoideae</taxon>
        <taxon>Gossypium</taxon>
    </lineage>
</organism>
<dbReference type="Proteomes" id="UP001358586">
    <property type="component" value="Chromosome 2"/>
</dbReference>
<name>A0ABR0QUD2_GOSAR</name>
<evidence type="ECO:0000313" key="2">
    <source>
        <dbReference type="Proteomes" id="UP001358586"/>
    </source>
</evidence>
<proteinExistence type="predicted"/>
<accession>A0ABR0QUD2</accession>
<sequence length="154" mass="16798">MELSEVKFGLEKIIVVLGGKEFIGGQNSVGMKVLLPVLEKQVNSFLLEAKTSKSKAEELGTKLAGSQKVVNELSTKGSFGKNPISSAPLAAHGIRWSGSKQSSQSKARPHCLLSSPAYMATRNRFITKRVIFNPLDILSDATIASWIYMKSQRM</sequence>
<keyword evidence="2" id="KW-1185">Reference proteome</keyword>
<reference evidence="1 2" key="1">
    <citation type="submission" date="2023-03" db="EMBL/GenBank/DDBJ databases">
        <title>WGS of Gossypium arboreum.</title>
        <authorList>
            <person name="Yu D."/>
        </authorList>
    </citation>
    <scope>NUCLEOTIDE SEQUENCE [LARGE SCALE GENOMIC DNA]</scope>
    <source>
        <tissue evidence="1">Leaf</tissue>
    </source>
</reference>
<comment type="caution">
    <text evidence="1">The sequence shown here is derived from an EMBL/GenBank/DDBJ whole genome shotgun (WGS) entry which is preliminary data.</text>
</comment>
<protein>
    <submittedName>
        <fullName evidence="1">Uncharacterized protein</fullName>
    </submittedName>
</protein>
<evidence type="ECO:0000313" key="1">
    <source>
        <dbReference type="EMBL" id="KAK5842614.1"/>
    </source>
</evidence>
<gene>
    <name evidence="1" type="ORF">PVK06_004991</name>
</gene>